<comment type="subcellular location">
    <subcellularLocation>
        <location evidence="1">Membrane</location>
        <topology evidence="1">Multi-pass membrane protein</topology>
    </subcellularLocation>
</comment>
<dbReference type="Proteomes" id="UP000701801">
    <property type="component" value="Unassembled WGS sequence"/>
</dbReference>
<dbReference type="PRINTS" id="PR01036">
    <property type="entry name" value="TCRTETB"/>
</dbReference>
<feature type="transmembrane region" description="Helical" evidence="8">
    <location>
        <begin position="115"/>
        <end position="140"/>
    </location>
</feature>
<evidence type="ECO:0000256" key="3">
    <source>
        <dbReference type="ARBA" id="ARBA00022692"/>
    </source>
</evidence>
<evidence type="ECO:0000313" key="11">
    <source>
        <dbReference type="Proteomes" id="UP000701801"/>
    </source>
</evidence>
<evidence type="ECO:0000256" key="7">
    <source>
        <dbReference type="SAM" id="MobiDB-lite"/>
    </source>
</evidence>
<protein>
    <recommendedName>
        <fullName evidence="9">Major facilitator superfamily (MFS) profile domain-containing protein</fullName>
    </recommendedName>
</protein>
<dbReference type="Gene3D" id="1.20.1720.10">
    <property type="entry name" value="Multidrug resistance protein D"/>
    <property type="match status" value="1"/>
</dbReference>
<feature type="region of interest" description="Disordered" evidence="7">
    <location>
        <begin position="1"/>
        <end position="32"/>
    </location>
</feature>
<keyword evidence="11" id="KW-1185">Reference proteome</keyword>
<dbReference type="PANTHER" id="PTHR23501:SF187">
    <property type="entry name" value="MAJOR FACILITATOR SUPERFAMILY (MFS) PROFILE DOMAIN-CONTAINING PROTEIN"/>
    <property type="match status" value="1"/>
</dbReference>
<feature type="transmembrane region" description="Helical" evidence="8">
    <location>
        <begin position="84"/>
        <end position="103"/>
    </location>
</feature>
<evidence type="ECO:0000259" key="9">
    <source>
        <dbReference type="PROSITE" id="PS50850"/>
    </source>
</evidence>
<dbReference type="InterPro" id="IPR036259">
    <property type="entry name" value="MFS_trans_sf"/>
</dbReference>
<evidence type="ECO:0000256" key="1">
    <source>
        <dbReference type="ARBA" id="ARBA00004141"/>
    </source>
</evidence>
<dbReference type="GO" id="GO:0005886">
    <property type="term" value="C:plasma membrane"/>
    <property type="evidence" value="ECO:0007669"/>
    <property type="project" value="TreeGrafter"/>
</dbReference>
<dbReference type="InterPro" id="IPR011701">
    <property type="entry name" value="MFS"/>
</dbReference>
<dbReference type="EMBL" id="CAJVRM010000033">
    <property type="protein sequence ID" value="CAG8972078.1"/>
    <property type="molecule type" value="Genomic_DNA"/>
</dbReference>
<dbReference type="AlphaFoldDB" id="A0A9N9LE46"/>
<keyword evidence="2" id="KW-0813">Transport</keyword>
<gene>
    <name evidence="10" type="ORF">HYALB_00004944</name>
</gene>
<accession>A0A9N9LE46</accession>
<evidence type="ECO:0000256" key="6">
    <source>
        <dbReference type="ARBA" id="ARBA00023180"/>
    </source>
</evidence>
<keyword evidence="5 8" id="KW-0472">Membrane</keyword>
<dbReference type="PROSITE" id="PS50850">
    <property type="entry name" value="MFS"/>
    <property type="match status" value="1"/>
</dbReference>
<reference evidence="10" key="1">
    <citation type="submission" date="2021-07" db="EMBL/GenBank/DDBJ databases">
        <authorList>
            <person name="Durling M."/>
        </authorList>
    </citation>
    <scope>NUCLEOTIDE SEQUENCE</scope>
</reference>
<sequence>MNSSRNSLQIHPDQSRAESANEKKPIQDEGKVQVGEPEAFRHTWRVWCIFSVLWLLSFISAVDATIVTTSLPTIVRDIGGAEEYIWIANSFMFASTIPQPLFGQISNIFGRRNPMLVAIALLALGSGVASGSNSVTMLIAGRTIQGLGTGGLYVLSDVIICDIVPPRHRAPYLSAVLSAAVIGTTLGPIIGGALAEVELRWIFRLNLPVSGYKRSPTWKHALTRVDFMGTGIFAPSMISIFFGVIMGGTHYSWDSYHIVVPLALGVLGWILYHLHQASKFCKEPSTPPRLFTH</sequence>
<keyword evidence="3 8" id="KW-0812">Transmembrane</keyword>
<dbReference type="GO" id="GO:0022857">
    <property type="term" value="F:transmembrane transporter activity"/>
    <property type="evidence" value="ECO:0007669"/>
    <property type="project" value="InterPro"/>
</dbReference>
<dbReference type="SUPFAM" id="SSF103473">
    <property type="entry name" value="MFS general substrate transporter"/>
    <property type="match status" value="1"/>
</dbReference>
<proteinExistence type="predicted"/>
<dbReference type="OrthoDB" id="3503994at2759"/>
<keyword evidence="6" id="KW-0325">Glycoprotein</keyword>
<feature type="transmembrane region" description="Helical" evidence="8">
    <location>
        <begin position="255"/>
        <end position="272"/>
    </location>
</feature>
<feature type="compositionally biased region" description="Basic and acidic residues" evidence="7">
    <location>
        <begin position="13"/>
        <end position="31"/>
    </location>
</feature>
<name>A0A9N9LE46_9HELO</name>
<keyword evidence="4 8" id="KW-1133">Transmembrane helix</keyword>
<evidence type="ECO:0000256" key="4">
    <source>
        <dbReference type="ARBA" id="ARBA00022989"/>
    </source>
</evidence>
<evidence type="ECO:0000256" key="2">
    <source>
        <dbReference type="ARBA" id="ARBA00022448"/>
    </source>
</evidence>
<evidence type="ECO:0000313" key="10">
    <source>
        <dbReference type="EMBL" id="CAG8972078.1"/>
    </source>
</evidence>
<feature type="domain" description="Major facilitator superfamily (MFS) profile" evidence="9">
    <location>
        <begin position="49"/>
        <end position="293"/>
    </location>
</feature>
<dbReference type="PANTHER" id="PTHR23501">
    <property type="entry name" value="MAJOR FACILITATOR SUPERFAMILY"/>
    <property type="match status" value="1"/>
</dbReference>
<dbReference type="Pfam" id="PF07690">
    <property type="entry name" value="MFS_1"/>
    <property type="match status" value="1"/>
</dbReference>
<feature type="transmembrane region" description="Helical" evidence="8">
    <location>
        <begin position="46"/>
        <end position="72"/>
    </location>
</feature>
<feature type="transmembrane region" description="Helical" evidence="8">
    <location>
        <begin position="172"/>
        <end position="195"/>
    </location>
</feature>
<organism evidence="10 11">
    <name type="scientific">Hymenoscyphus albidus</name>
    <dbReference type="NCBI Taxonomy" id="595503"/>
    <lineage>
        <taxon>Eukaryota</taxon>
        <taxon>Fungi</taxon>
        <taxon>Dikarya</taxon>
        <taxon>Ascomycota</taxon>
        <taxon>Pezizomycotina</taxon>
        <taxon>Leotiomycetes</taxon>
        <taxon>Helotiales</taxon>
        <taxon>Helotiaceae</taxon>
        <taxon>Hymenoscyphus</taxon>
    </lineage>
</organism>
<feature type="transmembrane region" description="Helical" evidence="8">
    <location>
        <begin position="227"/>
        <end position="249"/>
    </location>
</feature>
<comment type="caution">
    <text evidence="10">The sequence shown here is derived from an EMBL/GenBank/DDBJ whole genome shotgun (WGS) entry which is preliminary data.</text>
</comment>
<evidence type="ECO:0000256" key="5">
    <source>
        <dbReference type="ARBA" id="ARBA00023136"/>
    </source>
</evidence>
<dbReference type="InterPro" id="IPR020846">
    <property type="entry name" value="MFS_dom"/>
</dbReference>
<evidence type="ECO:0000256" key="8">
    <source>
        <dbReference type="SAM" id="Phobius"/>
    </source>
</evidence>